<dbReference type="EMBL" id="FQ859183">
    <property type="protein sequence ID" value="CCB70217.1"/>
    <property type="molecule type" value="Genomic_DNA"/>
</dbReference>
<dbReference type="RefSeq" id="WP_014084679.1">
    <property type="nucleotide sequence ID" value="NC_016001.1"/>
</dbReference>
<dbReference type="STRING" id="1034807.FBFL15_2197"/>
<proteinExistence type="predicted"/>
<name>G2Z2P3_FLABF</name>
<evidence type="ECO:0000313" key="1">
    <source>
        <dbReference type="EMBL" id="CCB70217.1"/>
    </source>
</evidence>
<reference evidence="1 2" key="1">
    <citation type="journal article" date="2011" name="Appl. Environ. Microbiol.">
        <title>Complete genome sequence of the fish pathogen Flavobacterium branchiophilum.</title>
        <authorList>
            <consortium name="1:IP"/>
            <consortium name="Microbial Evolutionary Genomics,F-75015 Paris"/>
            <consortium name="France 2:CNRS"/>
            <consortium name="URA2171"/>
            <consortium name="F-75015 Paris,France 3:Unite de Virologie et Immunologie Mol."/>
            <consortium name="INRA,78352 Jouy en Josas Cedex"/>
            <consortium name="France. 4:Unite de Mathemathique"/>
            <consortium name="Informatique et Genome,INRA"/>
            <consortium name="78352 Jouy en Josas Cedex"/>
            <consortium name="France. 5:CEA/Genoscope"/>
            <consortium name="Evry"/>
            <consortium name="France"/>
            <person name="Touchon M."/>
            <person name="Barbier P."/>
            <person name="Bernardet J.F."/>
            <person name="Loux V."/>
            <person name="Vacherie B."/>
            <person name="Barbe V."/>
            <person name="Rocha E.P."/>
            <person name="Duchaud E."/>
        </authorList>
    </citation>
    <scope>NUCLEOTIDE SEQUENCE [LARGE SCALE GENOMIC DNA]</scope>
    <source>
        <strain evidence="1 2">FL-15</strain>
    </source>
</reference>
<accession>G2Z2P3</accession>
<organism evidence="1 2">
    <name type="scientific">Flavobacterium branchiophilum (strain FL-15)</name>
    <dbReference type="NCBI Taxonomy" id="1034807"/>
    <lineage>
        <taxon>Bacteria</taxon>
        <taxon>Pseudomonadati</taxon>
        <taxon>Bacteroidota</taxon>
        <taxon>Flavobacteriia</taxon>
        <taxon>Flavobacteriales</taxon>
        <taxon>Flavobacteriaceae</taxon>
        <taxon>Flavobacterium</taxon>
    </lineage>
</organism>
<dbReference type="HOGENOM" id="CLU_2915764_0_0_10"/>
<sequence length="61" mass="6653">MNSLKGAEGNNGFIAIAGGRSMWNQLKSYMSQLSFNSDLSNAARNGSIRLNIQYAPTPKLF</sequence>
<protein>
    <submittedName>
        <fullName evidence="1">Uncharacterized protein</fullName>
    </submittedName>
</protein>
<dbReference type="Proteomes" id="UP000009186">
    <property type="component" value="Chromosome"/>
</dbReference>
<gene>
    <name evidence="1" type="ordered locus">FBFL15_2197</name>
</gene>
<evidence type="ECO:0000313" key="2">
    <source>
        <dbReference type="Proteomes" id="UP000009186"/>
    </source>
</evidence>
<dbReference type="KEGG" id="fbr:FBFL15_2197"/>
<keyword evidence="2" id="KW-1185">Reference proteome</keyword>
<dbReference type="AlphaFoldDB" id="G2Z2P3"/>